<evidence type="ECO:0000256" key="1">
    <source>
        <dbReference type="ARBA" id="ARBA00004777"/>
    </source>
</evidence>
<dbReference type="PANTHER" id="PTHR48099:SF5">
    <property type="entry name" value="C-1-TETRAHYDROFOLATE SYNTHASE, CYTOPLASMIC"/>
    <property type="match status" value="1"/>
</dbReference>
<dbReference type="InterPro" id="IPR020631">
    <property type="entry name" value="THF_DH/CycHdrlase_NAD-bd_dom"/>
</dbReference>
<reference evidence="10 11" key="1">
    <citation type="submission" date="2014-02" db="EMBL/GenBank/DDBJ databases">
        <title>Transposable element dynamics among asymbiotic and ectomycorrhizal Amanita fungi.</title>
        <authorList>
            <consortium name="DOE Joint Genome Institute"/>
            <person name="Hess J."/>
            <person name="Skrede I."/>
            <person name="Wolfe B."/>
            <person name="LaButti K."/>
            <person name="Ohm R.A."/>
            <person name="Grigoriev I.V."/>
            <person name="Pringle A."/>
        </authorList>
    </citation>
    <scope>NUCLEOTIDE SEQUENCE [LARGE SCALE GENOMIC DNA]</scope>
    <source>
        <strain evidence="10 11">SKay4041</strain>
    </source>
</reference>
<dbReference type="GO" id="GO:0004488">
    <property type="term" value="F:methylenetetrahydrofolate dehydrogenase (NADP+) activity"/>
    <property type="evidence" value="ECO:0007669"/>
    <property type="project" value="InterPro"/>
</dbReference>
<dbReference type="OrthoDB" id="5126881at2759"/>
<accession>A0A2A9NIM2</accession>
<keyword evidence="3" id="KW-0554">One-carbon metabolism</keyword>
<name>A0A2A9NIM2_9AGAR</name>
<dbReference type="HAMAP" id="MF_01576">
    <property type="entry name" value="THF_DHG_CYH"/>
    <property type="match status" value="1"/>
</dbReference>
<keyword evidence="4" id="KW-0378">Hydrolase</keyword>
<dbReference type="InterPro" id="IPR000672">
    <property type="entry name" value="THF_DH/CycHdrlase"/>
</dbReference>
<evidence type="ECO:0000256" key="2">
    <source>
        <dbReference type="ARBA" id="ARBA00011738"/>
    </source>
</evidence>
<dbReference type="EMBL" id="KZ302102">
    <property type="protein sequence ID" value="PFH47606.1"/>
    <property type="molecule type" value="Genomic_DNA"/>
</dbReference>
<dbReference type="GO" id="GO:0035999">
    <property type="term" value="P:tetrahydrofolate interconversion"/>
    <property type="evidence" value="ECO:0007669"/>
    <property type="project" value="TreeGrafter"/>
</dbReference>
<evidence type="ECO:0000256" key="6">
    <source>
        <dbReference type="ARBA" id="ARBA00023002"/>
    </source>
</evidence>
<dbReference type="Proteomes" id="UP000242287">
    <property type="component" value="Unassembled WGS sequence"/>
</dbReference>
<evidence type="ECO:0000259" key="8">
    <source>
        <dbReference type="Pfam" id="PF00763"/>
    </source>
</evidence>
<keyword evidence="6" id="KW-0560">Oxidoreductase</keyword>
<dbReference type="PANTHER" id="PTHR48099">
    <property type="entry name" value="C-1-TETRAHYDROFOLATE SYNTHASE, CYTOPLASMIC-RELATED"/>
    <property type="match status" value="1"/>
</dbReference>
<evidence type="ECO:0000256" key="7">
    <source>
        <dbReference type="ARBA" id="ARBA00023268"/>
    </source>
</evidence>
<protein>
    <recommendedName>
        <fullName evidence="12">Methenyltetrahydrofolate cyclohydrolase</fullName>
    </recommendedName>
</protein>
<feature type="domain" description="Tetrahydrofolate dehydrogenase/cyclohydrolase catalytic" evidence="8">
    <location>
        <begin position="10"/>
        <end position="129"/>
    </location>
</feature>
<evidence type="ECO:0000256" key="3">
    <source>
        <dbReference type="ARBA" id="ARBA00022563"/>
    </source>
</evidence>
<dbReference type="AlphaFoldDB" id="A0A2A9NIM2"/>
<keyword evidence="7" id="KW-0511">Multifunctional enzyme</keyword>
<dbReference type="FunFam" id="3.40.50.720:FF:000006">
    <property type="entry name" value="Bifunctional protein FolD"/>
    <property type="match status" value="1"/>
</dbReference>
<proteinExistence type="inferred from homology"/>
<dbReference type="GO" id="GO:0004477">
    <property type="term" value="F:methenyltetrahydrofolate cyclohydrolase activity"/>
    <property type="evidence" value="ECO:0007669"/>
    <property type="project" value="TreeGrafter"/>
</dbReference>
<dbReference type="SUPFAM" id="SSF51735">
    <property type="entry name" value="NAD(P)-binding Rossmann-fold domains"/>
    <property type="match status" value="1"/>
</dbReference>
<evidence type="ECO:0008006" key="12">
    <source>
        <dbReference type="Google" id="ProtNLM"/>
    </source>
</evidence>
<organism evidence="10 11">
    <name type="scientific">Amanita thiersii Skay4041</name>
    <dbReference type="NCBI Taxonomy" id="703135"/>
    <lineage>
        <taxon>Eukaryota</taxon>
        <taxon>Fungi</taxon>
        <taxon>Dikarya</taxon>
        <taxon>Basidiomycota</taxon>
        <taxon>Agaricomycotina</taxon>
        <taxon>Agaricomycetes</taxon>
        <taxon>Agaricomycetidae</taxon>
        <taxon>Agaricales</taxon>
        <taxon>Pluteineae</taxon>
        <taxon>Amanitaceae</taxon>
        <taxon>Amanita</taxon>
    </lineage>
</organism>
<dbReference type="InterPro" id="IPR020630">
    <property type="entry name" value="THF_DH/CycHdrlase_cat_dom"/>
</dbReference>
<sequence>MPVSKGATIINGNELAESIRKDLAVRIETTRKTRPDFQPVLAVVLDRHQNPNADRFYELKAKVGNAVGIMVERVDMPEKASIDVVIQEIRKLNEDDRISGILVQLPLGGHITMDDERTIIEAVSPEKDINGIHSHHIGMYSVRAPRPLVVPCAALAVIAVLESINISIAGLNAVVLGRSDISGGQAALMLRNHDATVTQCHSKTRNIDEIVKRADIVVAAIGKPEFVKGSWIKPGAIVIDFGTNYIPDATKRSGFRMVGDVEFGSASANASYITPVPGGLGPITISMMFRNTFLAAERMWNKRHEIKVDPPKYSVRAFLGSYGLGVWNYFMGTKRYSVSAELS</sequence>
<dbReference type="FunFam" id="3.40.50.10860:FF:000005">
    <property type="entry name" value="C-1-tetrahydrofolate synthase, cytoplasmic, putative"/>
    <property type="match status" value="1"/>
</dbReference>
<evidence type="ECO:0000256" key="5">
    <source>
        <dbReference type="ARBA" id="ARBA00022857"/>
    </source>
</evidence>
<evidence type="ECO:0000313" key="10">
    <source>
        <dbReference type="EMBL" id="PFH47606.1"/>
    </source>
</evidence>
<gene>
    <name evidence="10" type="ORF">AMATHDRAFT_67483</name>
</gene>
<dbReference type="Pfam" id="PF00763">
    <property type="entry name" value="THF_DHG_CYH"/>
    <property type="match status" value="1"/>
</dbReference>
<evidence type="ECO:0000259" key="9">
    <source>
        <dbReference type="Pfam" id="PF02882"/>
    </source>
</evidence>
<dbReference type="Gene3D" id="3.40.50.10860">
    <property type="entry name" value="Leucine Dehydrogenase, chain A, domain 1"/>
    <property type="match status" value="1"/>
</dbReference>
<dbReference type="Pfam" id="PF02882">
    <property type="entry name" value="THF_DHG_CYH_C"/>
    <property type="match status" value="1"/>
</dbReference>
<dbReference type="STRING" id="703135.A0A2A9NIM2"/>
<keyword evidence="11" id="KW-1185">Reference proteome</keyword>
<keyword evidence="5" id="KW-0521">NADP</keyword>
<dbReference type="PRINTS" id="PR00085">
    <property type="entry name" value="THFDHDRGNASE"/>
</dbReference>
<dbReference type="Gene3D" id="3.40.50.720">
    <property type="entry name" value="NAD(P)-binding Rossmann-like Domain"/>
    <property type="match status" value="1"/>
</dbReference>
<comment type="subunit">
    <text evidence="2">Homodimer.</text>
</comment>
<dbReference type="SUPFAM" id="SSF53223">
    <property type="entry name" value="Aminoacid dehydrogenase-like, N-terminal domain"/>
    <property type="match status" value="1"/>
</dbReference>
<dbReference type="CDD" id="cd01080">
    <property type="entry name" value="NAD_bind_m-THF_DH_Cyclohyd"/>
    <property type="match status" value="1"/>
</dbReference>
<dbReference type="InterPro" id="IPR036291">
    <property type="entry name" value="NAD(P)-bd_dom_sf"/>
</dbReference>
<dbReference type="InterPro" id="IPR046346">
    <property type="entry name" value="Aminoacid_DH-like_N_sf"/>
</dbReference>
<evidence type="ECO:0000313" key="11">
    <source>
        <dbReference type="Proteomes" id="UP000242287"/>
    </source>
</evidence>
<feature type="domain" description="Tetrahydrofolate dehydrogenase/cyclohydrolase NAD(P)-binding" evidence="9">
    <location>
        <begin position="151"/>
        <end position="298"/>
    </location>
</feature>
<dbReference type="GO" id="GO:0005829">
    <property type="term" value="C:cytosol"/>
    <property type="evidence" value="ECO:0007669"/>
    <property type="project" value="TreeGrafter"/>
</dbReference>
<comment type="pathway">
    <text evidence="1">One-carbon metabolism; tetrahydrofolate interconversion.</text>
</comment>
<evidence type="ECO:0000256" key="4">
    <source>
        <dbReference type="ARBA" id="ARBA00022801"/>
    </source>
</evidence>